<accession>A0A5F8G797</accession>
<reference evidence="3" key="3">
    <citation type="submission" date="2025-09" db="UniProtKB">
        <authorList>
            <consortium name="Ensembl"/>
        </authorList>
    </citation>
    <scope>IDENTIFICATION</scope>
</reference>
<keyword evidence="2" id="KW-0812">Transmembrane</keyword>
<sequence length="119" mass="12880">ESGTSQSVSLEHEHFAASASSSSSSSSSPSSPATAAATDKDCRSKKNLRLAGKGTKELGSSSNEGMKPAVGRRKGLWVHLRKVFLWSLALYATIPFLVKLRPDLTFSSLRPSLLWHFLF</sequence>
<evidence type="ECO:0000256" key="2">
    <source>
        <dbReference type="SAM" id="Phobius"/>
    </source>
</evidence>
<evidence type="ECO:0000313" key="3">
    <source>
        <dbReference type="Ensembl" id="ENSMODP00000043330.1"/>
    </source>
</evidence>
<reference evidence="3 4" key="1">
    <citation type="journal article" date="2007" name="Nature">
        <title>Genome of the marsupial Monodelphis domestica reveals innovation in non-coding sequences.</title>
        <authorList>
            <person name="Mikkelsen T.S."/>
            <person name="Wakefield M.J."/>
            <person name="Aken B."/>
            <person name="Amemiya C.T."/>
            <person name="Chang J.L."/>
            <person name="Duke S."/>
            <person name="Garber M."/>
            <person name="Gentles A.J."/>
            <person name="Goodstadt L."/>
            <person name="Heger A."/>
            <person name="Jurka J."/>
            <person name="Kamal M."/>
            <person name="Mauceli E."/>
            <person name="Searle S.M."/>
            <person name="Sharpe T."/>
            <person name="Baker M.L."/>
            <person name="Batzer M.A."/>
            <person name="Benos P.V."/>
            <person name="Belov K."/>
            <person name="Clamp M."/>
            <person name="Cook A."/>
            <person name="Cuff J."/>
            <person name="Das R."/>
            <person name="Davidow L."/>
            <person name="Deakin J.E."/>
            <person name="Fazzari M.J."/>
            <person name="Glass J.L."/>
            <person name="Grabherr M."/>
            <person name="Greally J.M."/>
            <person name="Gu W."/>
            <person name="Hore T.A."/>
            <person name="Huttley G.A."/>
            <person name="Kleber M."/>
            <person name="Jirtle R.L."/>
            <person name="Koina E."/>
            <person name="Lee J.T."/>
            <person name="Mahony S."/>
            <person name="Marra M.A."/>
            <person name="Miller R.D."/>
            <person name="Nicholls R.D."/>
            <person name="Oda M."/>
            <person name="Papenfuss A.T."/>
            <person name="Parra Z.E."/>
            <person name="Pollock D.D."/>
            <person name="Ray D.A."/>
            <person name="Schein J.E."/>
            <person name="Speed T.P."/>
            <person name="Thompson K."/>
            <person name="VandeBerg J.L."/>
            <person name="Wade C.M."/>
            <person name="Walker J.A."/>
            <person name="Waters P.D."/>
            <person name="Webber C."/>
            <person name="Weidman J.R."/>
            <person name="Xie X."/>
            <person name="Zody M.C."/>
            <person name="Baldwin J."/>
            <person name="Abdouelleil A."/>
            <person name="Abdulkadir J."/>
            <person name="Abebe A."/>
            <person name="Abera B."/>
            <person name="Abreu J."/>
            <person name="Acer S.C."/>
            <person name="Aftuck L."/>
            <person name="Alexander A."/>
            <person name="An P."/>
            <person name="Anderson E."/>
            <person name="Anderson S."/>
            <person name="Arachi H."/>
            <person name="Azer M."/>
            <person name="Bachantsang P."/>
            <person name="Barry A."/>
            <person name="Bayul T."/>
            <person name="Berlin A."/>
            <person name="Bessette D."/>
            <person name="Bloom T."/>
            <person name="Bloom T."/>
            <person name="Boguslavskiy L."/>
            <person name="Bonnet C."/>
            <person name="Boukhgalter B."/>
            <person name="Bourzgui I."/>
            <person name="Brown A."/>
            <person name="Cahill P."/>
            <person name="Channer S."/>
            <person name="Cheshatsang Y."/>
            <person name="Chuda L."/>
            <person name="Citroen M."/>
            <person name="Collymore A."/>
            <person name="Cooke P."/>
            <person name="Costello M."/>
            <person name="D'Aco K."/>
            <person name="Daza R."/>
            <person name="De Haan G."/>
            <person name="DeGray S."/>
            <person name="DeMaso C."/>
            <person name="Dhargay N."/>
            <person name="Dooley K."/>
            <person name="Dooley E."/>
            <person name="Doricent M."/>
            <person name="Dorje P."/>
            <person name="Dorjee K."/>
            <person name="Dupes A."/>
            <person name="Elong R."/>
            <person name="Falk J."/>
            <person name="Farina A."/>
            <person name="Faro S."/>
            <person name="Ferguson D."/>
            <person name="Fisher S."/>
            <person name="Foley C.D."/>
            <person name="Franke A."/>
            <person name="Friedrich D."/>
            <person name="Gadbois L."/>
            <person name="Gearin G."/>
            <person name="Gearin C.R."/>
            <person name="Giannoukos G."/>
            <person name="Goode T."/>
            <person name="Graham J."/>
            <person name="Grandbois E."/>
            <person name="Grewal S."/>
            <person name="Gyaltsen K."/>
            <person name="Hafez N."/>
            <person name="Hagos B."/>
            <person name="Hall J."/>
            <person name="Henson C."/>
            <person name="Hollinger A."/>
            <person name="Honan T."/>
            <person name="Huard M.D."/>
            <person name="Hughes L."/>
            <person name="Hurhula B."/>
            <person name="Husby M.E."/>
            <person name="Kamat A."/>
            <person name="Kanga B."/>
            <person name="Kashin S."/>
            <person name="Khazanovich D."/>
            <person name="Kisner P."/>
            <person name="Lance K."/>
            <person name="Lara M."/>
            <person name="Lee W."/>
            <person name="Lennon N."/>
            <person name="Letendre F."/>
            <person name="LeVine R."/>
            <person name="Lipovsky A."/>
            <person name="Liu X."/>
            <person name="Liu J."/>
            <person name="Liu S."/>
            <person name="Lokyitsang T."/>
            <person name="Lokyitsang Y."/>
            <person name="Lubonja R."/>
            <person name="Lui A."/>
            <person name="MacDonald P."/>
            <person name="Magnisalis V."/>
            <person name="Maru K."/>
            <person name="Matthews C."/>
            <person name="McCusker W."/>
            <person name="McDonough S."/>
            <person name="Mehta T."/>
            <person name="Meldrim J."/>
            <person name="Meneus L."/>
            <person name="Mihai O."/>
            <person name="Mihalev A."/>
            <person name="Mihova T."/>
            <person name="Mittelman R."/>
            <person name="Mlenga V."/>
            <person name="Montmayeur A."/>
            <person name="Mulrain L."/>
            <person name="Navidi A."/>
            <person name="Naylor J."/>
            <person name="Negash T."/>
            <person name="Nguyen T."/>
            <person name="Nguyen N."/>
            <person name="Nicol R."/>
            <person name="Norbu C."/>
            <person name="Norbu N."/>
            <person name="Novod N."/>
            <person name="O'Neill B."/>
            <person name="Osman S."/>
            <person name="Markiewicz E."/>
            <person name="Oyono O.L."/>
            <person name="Patti C."/>
            <person name="Phunkhang P."/>
            <person name="Pierre F."/>
            <person name="Priest M."/>
            <person name="Raghuraman S."/>
            <person name="Rege F."/>
            <person name="Reyes R."/>
            <person name="Rise C."/>
            <person name="Rogov P."/>
            <person name="Ross K."/>
            <person name="Ryan E."/>
            <person name="Settipalli S."/>
            <person name="Shea T."/>
            <person name="Sherpa N."/>
            <person name="Shi L."/>
            <person name="Shih D."/>
            <person name="Sparrow T."/>
            <person name="Spaulding J."/>
            <person name="Stalker J."/>
            <person name="Stange-Thomann N."/>
            <person name="Stavropoulos S."/>
            <person name="Stone C."/>
            <person name="Strader C."/>
            <person name="Tesfaye S."/>
            <person name="Thomson T."/>
            <person name="Thoulutsang Y."/>
            <person name="Thoulutsang D."/>
            <person name="Topham K."/>
            <person name="Topping I."/>
            <person name="Tsamla T."/>
            <person name="Vassiliev H."/>
            <person name="Vo A."/>
            <person name="Wangchuk T."/>
            <person name="Wangdi T."/>
            <person name="Weiand M."/>
            <person name="Wilkinson J."/>
            <person name="Wilson A."/>
            <person name="Yadav S."/>
            <person name="Young G."/>
            <person name="Yu Q."/>
            <person name="Zembek L."/>
            <person name="Zhong D."/>
            <person name="Zimmer A."/>
            <person name="Zwirko Z."/>
            <person name="Jaffe D.B."/>
            <person name="Alvarez P."/>
            <person name="Brockman W."/>
            <person name="Butler J."/>
            <person name="Chin C."/>
            <person name="Gnerre S."/>
            <person name="MacCallum I."/>
            <person name="Graves J.A."/>
            <person name="Ponting C.P."/>
            <person name="Breen M."/>
            <person name="Samollow P.B."/>
            <person name="Lander E.S."/>
            <person name="Lindblad-Toh K."/>
        </authorList>
    </citation>
    <scope>NUCLEOTIDE SEQUENCE [LARGE SCALE GENOMIC DNA]</scope>
</reference>
<evidence type="ECO:0000313" key="4">
    <source>
        <dbReference type="Proteomes" id="UP000002280"/>
    </source>
</evidence>
<name>A0A5F8G797_MONDO</name>
<feature type="compositionally biased region" description="Low complexity" evidence="1">
    <location>
        <begin position="16"/>
        <end position="37"/>
    </location>
</feature>
<dbReference type="OMA" id="NEGMKPA"/>
<proteinExistence type="predicted"/>
<dbReference type="AlphaFoldDB" id="A0A5F8G797"/>
<dbReference type="STRING" id="13616.ENSMODP00000043330"/>
<evidence type="ECO:0000256" key="1">
    <source>
        <dbReference type="SAM" id="MobiDB-lite"/>
    </source>
</evidence>
<keyword evidence="2" id="KW-1133">Transmembrane helix</keyword>
<protein>
    <submittedName>
        <fullName evidence="3">Uncharacterized protein</fullName>
    </submittedName>
</protein>
<reference evidence="3" key="2">
    <citation type="submission" date="2025-08" db="UniProtKB">
        <authorList>
            <consortium name="Ensembl"/>
        </authorList>
    </citation>
    <scope>IDENTIFICATION</scope>
</reference>
<keyword evidence="2" id="KW-0472">Membrane</keyword>
<dbReference type="InParanoid" id="A0A5F8G797"/>
<organism evidence="3 4">
    <name type="scientific">Monodelphis domestica</name>
    <name type="common">Gray short-tailed opossum</name>
    <dbReference type="NCBI Taxonomy" id="13616"/>
    <lineage>
        <taxon>Eukaryota</taxon>
        <taxon>Metazoa</taxon>
        <taxon>Chordata</taxon>
        <taxon>Craniata</taxon>
        <taxon>Vertebrata</taxon>
        <taxon>Euteleostomi</taxon>
        <taxon>Mammalia</taxon>
        <taxon>Metatheria</taxon>
        <taxon>Didelphimorphia</taxon>
        <taxon>Didelphidae</taxon>
        <taxon>Monodelphis</taxon>
    </lineage>
</organism>
<keyword evidence="4" id="KW-1185">Reference proteome</keyword>
<feature type="region of interest" description="Disordered" evidence="1">
    <location>
        <begin position="1"/>
        <end position="68"/>
    </location>
</feature>
<feature type="transmembrane region" description="Helical" evidence="2">
    <location>
        <begin position="83"/>
        <end position="100"/>
    </location>
</feature>
<dbReference type="Proteomes" id="UP000002280">
    <property type="component" value="Chromosome 4"/>
</dbReference>
<dbReference type="Bgee" id="ENSMODG00000042138">
    <property type="expression patterns" value="Expressed in heart and 3 other cell types or tissues"/>
</dbReference>
<dbReference type="Ensembl" id="ENSMODT00000068491.1">
    <property type="protein sequence ID" value="ENSMODP00000043330.1"/>
    <property type="gene ID" value="ENSMODG00000042138.1"/>
</dbReference>